<dbReference type="PANTHER" id="PTHR31310">
    <property type="match status" value="1"/>
</dbReference>
<feature type="domain" description="Inositolphosphotransferase Aur1/Ipt1" evidence="7">
    <location>
        <begin position="36"/>
        <end position="213"/>
    </location>
</feature>
<feature type="transmembrane region" description="Helical" evidence="6">
    <location>
        <begin position="67"/>
        <end position="86"/>
    </location>
</feature>
<comment type="caution">
    <text evidence="8">The sequence shown here is derived from an EMBL/GenBank/DDBJ whole genome shotgun (WGS) entry which is preliminary data.</text>
</comment>
<evidence type="ECO:0000259" key="7">
    <source>
        <dbReference type="Pfam" id="PF14378"/>
    </source>
</evidence>
<dbReference type="PANTHER" id="PTHR31310:SF7">
    <property type="entry name" value="PA-PHOSPHATASE RELATED-FAMILY PROTEIN DDB_G0268928"/>
    <property type="match status" value="1"/>
</dbReference>
<keyword evidence="9" id="KW-1185">Reference proteome</keyword>
<comment type="subcellular location">
    <subcellularLocation>
        <location evidence="1">Membrane</location>
        <topology evidence="1">Multi-pass membrane protein</topology>
    </subcellularLocation>
</comment>
<evidence type="ECO:0000256" key="6">
    <source>
        <dbReference type="SAM" id="Phobius"/>
    </source>
</evidence>
<evidence type="ECO:0000256" key="1">
    <source>
        <dbReference type="ARBA" id="ARBA00004141"/>
    </source>
</evidence>
<proteinExistence type="predicted"/>
<accession>A0A9W6KKT6</accession>
<feature type="transmembrane region" description="Helical" evidence="6">
    <location>
        <begin position="98"/>
        <end position="116"/>
    </location>
</feature>
<protein>
    <submittedName>
        <fullName evidence="8">Inositol phosphorylceramide synthase</fullName>
    </submittedName>
</protein>
<keyword evidence="4 6" id="KW-0472">Membrane</keyword>
<dbReference type="SUPFAM" id="SSF48317">
    <property type="entry name" value="Acid phosphatase/Vanadium-dependent haloperoxidase"/>
    <property type="match status" value="1"/>
</dbReference>
<dbReference type="InterPro" id="IPR036938">
    <property type="entry name" value="PAP2/HPO_sf"/>
</dbReference>
<name>A0A9W6KKT6_9ACTN</name>
<feature type="transmembrane region" description="Helical" evidence="6">
    <location>
        <begin position="205"/>
        <end position="226"/>
    </location>
</feature>
<dbReference type="Proteomes" id="UP001143480">
    <property type="component" value="Unassembled WGS sequence"/>
</dbReference>
<feature type="region of interest" description="Disordered" evidence="5">
    <location>
        <begin position="263"/>
        <end position="296"/>
    </location>
</feature>
<dbReference type="InterPro" id="IPR026841">
    <property type="entry name" value="Aur1/Ipt1"/>
</dbReference>
<organism evidence="8 9">
    <name type="scientific">Dactylosporangium matsuzakiense</name>
    <dbReference type="NCBI Taxonomy" id="53360"/>
    <lineage>
        <taxon>Bacteria</taxon>
        <taxon>Bacillati</taxon>
        <taxon>Actinomycetota</taxon>
        <taxon>Actinomycetes</taxon>
        <taxon>Micromonosporales</taxon>
        <taxon>Micromonosporaceae</taxon>
        <taxon>Dactylosporangium</taxon>
    </lineage>
</organism>
<evidence type="ECO:0000313" key="8">
    <source>
        <dbReference type="EMBL" id="GLL02812.1"/>
    </source>
</evidence>
<evidence type="ECO:0000256" key="5">
    <source>
        <dbReference type="SAM" id="MobiDB-lite"/>
    </source>
</evidence>
<dbReference type="Pfam" id="PF14378">
    <property type="entry name" value="PAP2_3"/>
    <property type="match status" value="1"/>
</dbReference>
<reference evidence="8" key="2">
    <citation type="submission" date="2023-01" db="EMBL/GenBank/DDBJ databases">
        <authorList>
            <person name="Sun Q."/>
            <person name="Evtushenko L."/>
        </authorList>
    </citation>
    <scope>NUCLEOTIDE SEQUENCE</scope>
    <source>
        <strain evidence="8">VKM Ac-1321</strain>
    </source>
</reference>
<dbReference type="Gene3D" id="1.20.144.10">
    <property type="entry name" value="Phosphatidic acid phosphatase type 2/haloperoxidase"/>
    <property type="match status" value="1"/>
</dbReference>
<dbReference type="AlphaFoldDB" id="A0A9W6KKT6"/>
<gene>
    <name evidence="8" type="ORF">GCM10017581_045540</name>
</gene>
<evidence type="ECO:0000256" key="3">
    <source>
        <dbReference type="ARBA" id="ARBA00022989"/>
    </source>
</evidence>
<evidence type="ECO:0000313" key="9">
    <source>
        <dbReference type="Proteomes" id="UP001143480"/>
    </source>
</evidence>
<dbReference type="EMBL" id="BSFP01000026">
    <property type="protein sequence ID" value="GLL02812.1"/>
    <property type="molecule type" value="Genomic_DNA"/>
</dbReference>
<keyword evidence="2 6" id="KW-0812">Transmembrane</keyword>
<evidence type="ECO:0000256" key="4">
    <source>
        <dbReference type="ARBA" id="ARBA00023136"/>
    </source>
</evidence>
<keyword evidence="3 6" id="KW-1133">Transmembrane helix</keyword>
<dbReference type="InterPro" id="IPR052185">
    <property type="entry name" value="IPC_Synthase-Related"/>
</dbReference>
<feature type="transmembrane region" description="Helical" evidence="6">
    <location>
        <begin position="179"/>
        <end position="199"/>
    </location>
</feature>
<dbReference type="GO" id="GO:0016020">
    <property type="term" value="C:membrane"/>
    <property type="evidence" value="ECO:0007669"/>
    <property type="project" value="UniProtKB-SubCell"/>
</dbReference>
<sequence>MIGEILLVVLLVKVYDMIRSLAAVRAAPAQRHGAGILSIERLLHLDWEAAANRWLTNHPPLSLAAAYWYQATHLLVTLSVLVWCYVARPDLYRTMRNALAITNVVGMTIFYLFPVMPPRLLPGGGYTDSVADAGFGTTHGGPVPADQYAAMPSLHLAWAVWTACLAAALLAGRRGRAWCYLYPLTTAIVVVVTANHFILDVAAGTAVGLGSIAAARAVPLVSSPLVQSIRRYCNFAGTNTLGSSGTQTVTSRSPTTAVTAVAGETPTAVRPPSRVISSAPVPPGDGTAPDSDEAIR</sequence>
<dbReference type="CDD" id="cd03386">
    <property type="entry name" value="PAP2_Aur1_like"/>
    <property type="match status" value="1"/>
</dbReference>
<feature type="transmembrane region" description="Helical" evidence="6">
    <location>
        <begin position="154"/>
        <end position="172"/>
    </location>
</feature>
<evidence type="ECO:0000256" key="2">
    <source>
        <dbReference type="ARBA" id="ARBA00022692"/>
    </source>
</evidence>
<reference evidence="8" key="1">
    <citation type="journal article" date="2014" name="Int. J. Syst. Evol. Microbiol.">
        <title>Complete genome sequence of Corynebacterium casei LMG S-19264T (=DSM 44701T), isolated from a smear-ripened cheese.</title>
        <authorList>
            <consortium name="US DOE Joint Genome Institute (JGI-PGF)"/>
            <person name="Walter F."/>
            <person name="Albersmeier A."/>
            <person name="Kalinowski J."/>
            <person name="Ruckert C."/>
        </authorList>
    </citation>
    <scope>NUCLEOTIDE SEQUENCE</scope>
    <source>
        <strain evidence="8">VKM Ac-1321</strain>
    </source>
</reference>